<feature type="active site" evidence="6">
    <location>
        <position position="55"/>
    </location>
</feature>
<feature type="domain" description="Peptidase S26" evidence="8">
    <location>
        <begin position="127"/>
        <end position="199"/>
    </location>
</feature>
<comment type="subcellular location">
    <subcellularLocation>
        <location evidence="7">Membrane</location>
        <topology evidence="7">Single-pass type II membrane protein</topology>
    </subcellularLocation>
</comment>
<dbReference type="EMBL" id="CP036271">
    <property type="protein sequence ID" value="QDT54735.1"/>
    <property type="molecule type" value="Genomic_DNA"/>
</dbReference>
<accession>A0A517SF21</accession>
<keyword evidence="5 7" id="KW-0378">Hydrolase</keyword>
<comment type="similarity">
    <text evidence="2 7">Belongs to the peptidase S26 family.</text>
</comment>
<dbReference type="InParanoid" id="A0A517SF21"/>
<comment type="catalytic activity">
    <reaction evidence="1 7">
        <text>Cleavage of hydrophobic, N-terminal signal or leader sequences from secreted and periplasmic proteins.</text>
        <dbReference type="EC" id="3.4.21.89"/>
    </reaction>
</comment>
<dbReference type="CDD" id="cd06530">
    <property type="entry name" value="S26_SPase_I"/>
    <property type="match status" value="2"/>
</dbReference>
<sequence>MTLPTGIDEQTAPTLSAPPHVGFVRQVSESLVVLTIAVLAFRLFVAEGYLISTGSMAPSLLGYHKQVECPACHYQFASGVLVDDDETDTQTGKVQAQDLQGDVDAPAESVCPNCGLHHIATNALPRNEGDQLMVHKHAYEFRDPRRWEVIVFKNPSDPLQAYVKRVVGLPGEVVAIRDGDIYINDLLQPRSLEAQRGMAILVDDHDHEPKDDPEWHPRWIVNRPDSGWQTNGRTFVIDAPPTGSRAAASDDELGPQPLPDFDWLTFRHWIRSGGRHVTTVPLSNWPRSGGFPPAVGSVKYDLDLRQLSAIGVVDDEQVAMWEQRSNDPVFLRALRQLAAASHEAPIVDEYGYNKSRDGDATFIVRDLLCSFDLVSRTGNGIAAVSIDDGEDRYIVHLDFARGVAGVRESGQNRDLQETVVDLPRGETVSVEFSLIDRQLLVAIDGKTLFAPIAKSDRQSHEPPAPTRPISIGAAGGSFEIRALKVFRDVYYTPKSDNTLLRRMKDDEFFVLGDNSPVSVDSRCWDDPAVKRQNLVGKPVVVHLPSQQGKLSLFGETRFVRIPDFSRVRYIR</sequence>
<dbReference type="PANTHER" id="PTHR43390">
    <property type="entry name" value="SIGNAL PEPTIDASE I"/>
    <property type="match status" value="1"/>
</dbReference>
<dbReference type="OrthoDB" id="9802919at2"/>
<name>A0A517SF21_9PLAN</name>
<evidence type="ECO:0000256" key="7">
    <source>
        <dbReference type="RuleBase" id="RU362042"/>
    </source>
</evidence>
<dbReference type="PRINTS" id="PR00727">
    <property type="entry name" value="LEADERPTASE"/>
</dbReference>
<dbReference type="GO" id="GO:0016020">
    <property type="term" value="C:membrane"/>
    <property type="evidence" value="ECO:0007669"/>
    <property type="project" value="UniProtKB-SubCell"/>
</dbReference>
<evidence type="ECO:0000259" key="8">
    <source>
        <dbReference type="Pfam" id="PF10502"/>
    </source>
</evidence>
<keyword evidence="7" id="KW-0645">Protease</keyword>
<evidence type="ECO:0000313" key="9">
    <source>
        <dbReference type="EMBL" id="QDT54735.1"/>
    </source>
</evidence>
<dbReference type="GO" id="GO:0009003">
    <property type="term" value="F:signal peptidase activity"/>
    <property type="evidence" value="ECO:0007669"/>
    <property type="project" value="UniProtKB-EC"/>
</dbReference>
<dbReference type="NCBIfam" id="TIGR02227">
    <property type="entry name" value="sigpep_I_bact"/>
    <property type="match status" value="1"/>
</dbReference>
<dbReference type="InterPro" id="IPR019533">
    <property type="entry name" value="Peptidase_S26"/>
</dbReference>
<dbReference type="Pfam" id="PF10502">
    <property type="entry name" value="Peptidase_S26"/>
    <property type="match status" value="2"/>
</dbReference>
<reference evidence="9 10" key="1">
    <citation type="submission" date="2019-02" db="EMBL/GenBank/DDBJ databases">
        <title>Deep-cultivation of Planctomycetes and their phenomic and genomic characterization uncovers novel biology.</title>
        <authorList>
            <person name="Wiegand S."/>
            <person name="Jogler M."/>
            <person name="Boedeker C."/>
            <person name="Pinto D."/>
            <person name="Vollmers J."/>
            <person name="Rivas-Marin E."/>
            <person name="Kohn T."/>
            <person name="Peeters S.H."/>
            <person name="Heuer A."/>
            <person name="Rast P."/>
            <person name="Oberbeckmann S."/>
            <person name="Bunk B."/>
            <person name="Jeske O."/>
            <person name="Meyerdierks A."/>
            <person name="Storesund J.E."/>
            <person name="Kallscheuer N."/>
            <person name="Luecker S."/>
            <person name="Lage O.M."/>
            <person name="Pohl T."/>
            <person name="Merkel B.J."/>
            <person name="Hornburger P."/>
            <person name="Mueller R.-W."/>
            <person name="Bruemmer F."/>
            <person name="Labrenz M."/>
            <person name="Spormann A.M."/>
            <person name="Op den Camp H."/>
            <person name="Overmann J."/>
            <person name="Amann R."/>
            <person name="Jetten M.S.M."/>
            <person name="Mascher T."/>
            <person name="Medema M.H."/>
            <person name="Devos D.P."/>
            <person name="Kaster A.-K."/>
            <person name="Ovreas L."/>
            <person name="Rohde M."/>
            <person name="Galperin M.Y."/>
            <person name="Jogler C."/>
        </authorList>
    </citation>
    <scope>NUCLEOTIDE SEQUENCE [LARGE SCALE GENOMIC DNA]</scope>
    <source>
        <strain evidence="9 10">Pan44</strain>
    </source>
</reference>
<evidence type="ECO:0000256" key="5">
    <source>
        <dbReference type="ARBA" id="ARBA00022801"/>
    </source>
</evidence>
<keyword evidence="10" id="KW-1185">Reference proteome</keyword>
<dbReference type="SUPFAM" id="SSF51306">
    <property type="entry name" value="LexA/Signal peptidase"/>
    <property type="match status" value="2"/>
</dbReference>
<evidence type="ECO:0000256" key="2">
    <source>
        <dbReference type="ARBA" id="ARBA00009370"/>
    </source>
</evidence>
<dbReference type="Proteomes" id="UP000315700">
    <property type="component" value="Chromosome"/>
</dbReference>
<dbReference type="InterPro" id="IPR000223">
    <property type="entry name" value="Pept_S26A_signal_pept_1"/>
</dbReference>
<evidence type="ECO:0000256" key="6">
    <source>
        <dbReference type="PIRSR" id="PIRSR600223-1"/>
    </source>
</evidence>
<feature type="active site" evidence="6">
    <location>
        <position position="164"/>
    </location>
</feature>
<dbReference type="RefSeq" id="WP_145030569.1">
    <property type="nucleotide sequence ID" value="NZ_CP036271.1"/>
</dbReference>
<dbReference type="GO" id="GO:0006465">
    <property type="term" value="P:signal peptide processing"/>
    <property type="evidence" value="ECO:0007669"/>
    <property type="project" value="InterPro"/>
</dbReference>
<dbReference type="KEGG" id="ccos:Pan44_27710"/>
<feature type="domain" description="Peptidase S26" evidence="8">
    <location>
        <begin position="441"/>
        <end position="541"/>
    </location>
</feature>
<dbReference type="InterPro" id="IPR019757">
    <property type="entry name" value="Pept_S26A_signal_pept_1_Lys-AS"/>
</dbReference>
<gene>
    <name evidence="9" type="primary">sipV</name>
    <name evidence="9" type="ORF">Pan44_27710</name>
</gene>
<dbReference type="PROSITE" id="PS00760">
    <property type="entry name" value="SPASE_I_2"/>
    <property type="match status" value="1"/>
</dbReference>
<organism evidence="9 10">
    <name type="scientific">Caulifigura coniformis</name>
    <dbReference type="NCBI Taxonomy" id="2527983"/>
    <lineage>
        <taxon>Bacteria</taxon>
        <taxon>Pseudomonadati</taxon>
        <taxon>Planctomycetota</taxon>
        <taxon>Planctomycetia</taxon>
        <taxon>Planctomycetales</taxon>
        <taxon>Planctomycetaceae</taxon>
        <taxon>Caulifigura</taxon>
    </lineage>
</organism>
<protein>
    <recommendedName>
        <fullName evidence="4 7">Signal peptidase I</fullName>
        <ecNumber evidence="3 7">3.4.21.89</ecNumber>
    </recommendedName>
</protein>
<dbReference type="Gene3D" id="2.10.109.10">
    <property type="entry name" value="Umud Fragment, subunit A"/>
    <property type="match status" value="2"/>
</dbReference>
<evidence type="ECO:0000256" key="3">
    <source>
        <dbReference type="ARBA" id="ARBA00013208"/>
    </source>
</evidence>
<proteinExistence type="inferred from homology"/>
<dbReference type="EC" id="3.4.21.89" evidence="3 7"/>
<evidence type="ECO:0000256" key="1">
    <source>
        <dbReference type="ARBA" id="ARBA00000677"/>
    </source>
</evidence>
<dbReference type="InterPro" id="IPR019758">
    <property type="entry name" value="Pept_S26A_signal_pept_1_CS"/>
</dbReference>
<evidence type="ECO:0000313" key="10">
    <source>
        <dbReference type="Proteomes" id="UP000315700"/>
    </source>
</evidence>
<dbReference type="InterPro" id="IPR036286">
    <property type="entry name" value="LexA/Signal_pep-like_sf"/>
</dbReference>
<dbReference type="PANTHER" id="PTHR43390:SF1">
    <property type="entry name" value="CHLOROPLAST PROCESSING PEPTIDASE"/>
    <property type="match status" value="1"/>
</dbReference>
<dbReference type="AlphaFoldDB" id="A0A517SF21"/>
<dbReference type="PROSITE" id="PS00761">
    <property type="entry name" value="SPASE_I_3"/>
    <property type="match status" value="1"/>
</dbReference>
<evidence type="ECO:0000256" key="4">
    <source>
        <dbReference type="ARBA" id="ARBA00019232"/>
    </source>
</evidence>
<dbReference type="GO" id="GO:0004252">
    <property type="term" value="F:serine-type endopeptidase activity"/>
    <property type="evidence" value="ECO:0007669"/>
    <property type="project" value="InterPro"/>
</dbReference>